<evidence type="ECO:0000313" key="1">
    <source>
        <dbReference type="EMBL" id="KAL2553076.1"/>
    </source>
</evidence>
<name>A0ABD1WTQ0_9LAMI</name>
<protein>
    <submittedName>
        <fullName evidence="1">Uncharacterized protein</fullName>
    </submittedName>
</protein>
<keyword evidence="2" id="KW-1185">Reference proteome</keyword>
<organism evidence="1 2">
    <name type="scientific">Forsythia ovata</name>
    <dbReference type="NCBI Taxonomy" id="205694"/>
    <lineage>
        <taxon>Eukaryota</taxon>
        <taxon>Viridiplantae</taxon>
        <taxon>Streptophyta</taxon>
        <taxon>Embryophyta</taxon>
        <taxon>Tracheophyta</taxon>
        <taxon>Spermatophyta</taxon>
        <taxon>Magnoliopsida</taxon>
        <taxon>eudicotyledons</taxon>
        <taxon>Gunneridae</taxon>
        <taxon>Pentapetalae</taxon>
        <taxon>asterids</taxon>
        <taxon>lamiids</taxon>
        <taxon>Lamiales</taxon>
        <taxon>Oleaceae</taxon>
        <taxon>Forsythieae</taxon>
        <taxon>Forsythia</taxon>
    </lineage>
</organism>
<gene>
    <name evidence="1" type="ORF">Fot_06695</name>
</gene>
<evidence type="ECO:0000313" key="2">
    <source>
        <dbReference type="Proteomes" id="UP001604277"/>
    </source>
</evidence>
<comment type="caution">
    <text evidence="1">The sequence shown here is derived from an EMBL/GenBank/DDBJ whole genome shotgun (WGS) entry which is preliminary data.</text>
</comment>
<dbReference type="AlphaFoldDB" id="A0ABD1WTQ0"/>
<dbReference type="Proteomes" id="UP001604277">
    <property type="component" value="Unassembled WGS sequence"/>
</dbReference>
<proteinExistence type="predicted"/>
<dbReference type="EMBL" id="JBFOLJ010000002">
    <property type="protein sequence ID" value="KAL2553076.1"/>
    <property type="molecule type" value="Genomic_DNA"/>
</dbReference>
<reference evidence="2" key="1">
    <citation type="submission" date="2024-07" db="EMBL/GenBank/DDBJ databases">
        <title>Two chromosome-level genome assemblies of Korean endemic species Abeliophyllum distichum and Forsythia ovata (Oleaceae).</title>
        <authorList>
            <person name="Jang H."/>
        </authorList>
    </citation>
    <scope>NUCLEOTIDE SEQUENCE [LARGE SCALE GENOMIC DNA]</scope>
</reference>
<sequence>MAWIKYRNPTDDTVLMIENQKAYFQHTLKMHSPNWANEGSGHNSFGPAYDGFALFLLETVAHLNSELDTEASEYDPIEHQENTTSMRIASLMRDIEEDVMDHFLQLTDLETNSWNIFFVNSFCWLGVSTSPSNVLDPNLRIDPSLRVWADHSIDPHTDPCSSSAGGGGRLFSRWGD</sequence>
<accession>A0ABD1WTQ0</accession>